<gene>
    <name evidence="2" type="ORF">EV421DRAFT_1904218</name>
</gene>
<name>A0AA39JJF9_9AGAR</name>
<proteinExistence type="predicted"/>
<reference evidence="2" key="1">
    <citation type="submission" date="2023-06" db="EMBL/GenBank/DDBJ databases">
        <authorList>
            <consortium name="Lawrence Berkeley National Laboratory"/>
            <person name="Ahrendt S."/>
            <person name="Sahu N."/>
            <person name="Indic B."/>
            <person name="Wong-Bajracharya J."/>
            <person name="Merenyi Z."/>
            <person name="Ke H.-M."/>
            <person name="Monk M."/>
            <person name="Kocsube S."/>
            <person name="Drula E."/>
            <person name="Lipzen A."/>
            <person name="Balint B."/>
            <person name="Henrissat B."/>
            <person name="Andreopoulos B."/>
            <person name="Martin F.M."/>
            <person name="Harder C.B."/>
            <person name="Rigling D."/>
            <person name="Ford K.L."/>
            <person name="Foster G.D."/>
            <person name="Pangilinan J."/>
            <person name="Papanicolaou A."/>
            <person name="Barry K."/>
            <person name="LaButti K."/>
            <person name="Viragh M."/>
            <person name="Koriabine M."/>
            <person name="Yan M."/>
            <person name="Riley R."/>
            <person name="Champramary S."/>
            <person name="Plett K.L."/>
            <person name="Tsai I.J."/>
            <person name="Slot J."/>
            <person name="Sipos G."/>
            <person name="Plett J."/>
            <person name="Nagy L.G."/>
            <person name="Grigoriev I.V."/>
        </authorList>
    </citation>
    <scope>NUCLEOTIDE SEQUENCE</scope>
    <source>
        <strain evidence="2">FPL87.14</strain>
    </source>
</reference>
<evidence type="ECO:0000313" key="3">
    <source>
        <dbReference type="Proteomes" id="UP001175226"/>
    </source>
</evidence>
<organism evidence="2 3">
    <name type="scientific">Armillaria borealis</name>
    <dbReference type="NCBI Taxonomy" id="47425"/>
    <lineage>
        <taxon>Eukaryota</taxon>
        <taxon>Fungi</taxon>
        <taxon>Dikarya</taxon>
        <taxon>Basidiomycota</taxon>
        <taxon>Agaricomycotina</taxon>
        <taxon>Agaricomycetes</taxon>
        <taxon>Agaricomycetidae</taxon>
        <taxon>Agaricales</taxon>
        <taxon>Marasmiineae</taxon>
        <taxon>Physalacriaceae</taxon>
        <taxon>Armillaria</taxon>
    </lineage>
</organism>
<evidence type="ECO:0000313" key="2">
    <source>
        <dbReference type="EMBL" id="KAK0442449.1"/>
    </source>
</evidence>
<keyword evidence="3" id="KW-1185">Reference proteome</keyword>
<comment type="caution">
    <text evidence="2">The sequence shown here is derived from an EMBL/GenBank/DDBJ whole genome shotgun (WGS) entry which is preliminary data.</text>
</comment>
<dbReference type="Proteomes" id="UP001175226">
    <property type="component" value="Unassembled WGS sequence"/>
</dbReference>
<feature type="signal peptide" evidence="1">
    <location>
        <begin position="1"/>
        <end position="17"/>
    </location>
</feature>
<feature type="chain" id="PRO_5041441840" evidence="1">
    <location>
        <begin position="18"/>
        <end position="266"/>
    </location>
</feature>
<sequence length="266" mass="29903">MAHVLAILLSFPKLSTVTPRVVILALTMAKDGYKDIKRCQSQIIAKVLSGGGWHNPNVLKSKASPSSELSSLAGGNQLLAHVTVEDTGNKKHSLNDDYDNNWWSMLKEYYDENEAFVETKNLDKETDVKFWNAVPTLTHLRHVHIRLPSKYSVITPKITCIASMSWLCQRLESTQITHLRGPLLRNTDWVIRGSKDCHENSDQTDDNTSINEAYALLTFHSGNSALIAIRFSFEDIVLTAGIYQTTMSKYSTFSLTRLARTSRTLT</sequence>
<dbReference type="AlphaFoldDB" id="A0AA39JJF9"/>
<protein>
    <submittedName>
        <fullName evidence="2">Uncharacterized protein</fullName>
    </submittedName>
</protein>
<evidence type="ECO:0000256" key="1">
    <source>
        <dbReference type="SAM" id="SignalP"/>
    </source>
</evidence>
<keyword evidence="1" id="KW-0732">Signal</keyword>
<dbReference type="EMBL" id="JAUEPT010000026">
    <property type="protein sequence ID" value="KAK0442449.1"/>
    <property type="molecule type" value="Genomic_DNA"/>
</dbReference>
<accession>A0AA39JJF9</accession>